<dbReference type="EMBL" id="CP002770">
    <property type="protein sequence ID" value="AEG15170.1"/>
    <property type="molecule type" value="Genomic_DNA"/>
</dbReference>
<dbReference type="AlphaFoldDB" id="A0AAU8PCP4"/>
<proteinExistence type="predicted"/>
<keyword evidence="2" id="KW-1185">Reference proteome</keyword>
<sequence>MGRKVRIGRLKQKNMGRVNSALFTRRGHAEMRRS</sequence>
<reference evidence="2" key="1">
    <citation type="submission" date="2011-05" db="EMBL/GenBank/DDBJ databases">
        <title>Complete sequence of Desulfotomaculum kuznetsovii DSM 6115.</title>
        <authorList>
            <person name="Lucas S."/>
            <person name="Han J."/>
            <person name="Lapidus A."/>
            <person name="Cheng J.-F."/>
            <person name="Goodwin L."/>
            <person name="Pitluck S."/>
            <person name="Peters L."/>
            <person name="Mikhailova N."/>
            <person name="Lu M."/>
            <person name="Saunders E."/>
            <person name="Han C."/>
            <person name="Tapia R."/>
            <person name="Land M."/>
            <person name="Hauser L."/>
            <person name="Kyrpides N."/>
            <person name="Ivanova N."/>
            <person name="Pagani I."/>
            <person name="Nazina T."/>
            <person name="Ivanova A."/>
            <person name="Parshina S."/>
            <person name="Kuever J."/>
            <person name="Muyzer G."/>
            <person name="Plugge C."/>
            <person name="Stams A."/>
            <person name="Woyke T."/>
        </authorList>
    </citation>
    <scope>NUCLEOTIDE SEQUENCE [LARGE SCALE GENOMIC DNA]</scope>
    <source>
        <strain evidence="2">DSM 6115 / VKM B-1805 / 17</strain>
    </source>
</reference>
<evidence type="ECO:0000313" key="1">
    <source>
        <dbReference type="EMBL" id="AEG15170.1"/>
    </source>
</evidence>
<gene>
    <name evidence="1" type="ordered locus">Desku_1590</name>
</gene>
<dbReference type="KEGG" id="dku:Desku_1590"/>
<dbReference type="Proteomes" id="UP000009229">
    <property type="component" value="Chromosome"/>
</dbReference>
<accession>A0AAU8PCP4</accession>
<organism evidence="1 2">
    <name type="scientific">Desulfofundulus kuznetsovii (strain DSM 6115 / VKM B-1805 / 17)</name>
    <name type="common">Desulfotomaculum kuznetsovii</name>
    <dbReference type="NCBI Taxonomy" id="760568"/>
    <lineage>
        <taxon>Bacteria</taxon>
        <taxon>Bacillati</taxon>
        <taxon>Bacillota</taxon>
        <taxon>Clostridia</taxon>
        <taxon>Eubacteriales</taxon>
        <taxon>Peptococcaceae</taxon>
        <taxon>Desulfofundulus</taxon>
    </lineage>
</organism>
<name>A0AAU8PCP4_DESK7</name>
<protein>
    <submittedName>
        <fullName evidence="1">Uncharacterized protein</fullName>
    </submittedName>
</protein>
<evidence type="ECO:0000313" key="2">
    <source>
        <dbReference type="Proteomes" id="UP000009229"/>
    </source>
</evidence>